<dbReference type="PROSITE" id="PS00409">
    <property type="entry name" value="PROKAR_NTER_METHYL"/>
    <property type="match status" value="1"/>
</dbReference>
<keyword evidence="1" id="KW-1133">Transmembrane helix</keyword>
<dbReference type="Pfam" id="PF07963">
    <property type="entry name" value="N_methyl"/>
    <property type="match status" value="1"/>
</dbReference>
<dbReference type="RefSeq" id="WP_090363241.1">
    <property type="nucleotide sequence ID" value="NZ_FNEM01000003.1"/>
</dbReference>
<organism evidence="2 3">
    <name type="scientific">Ferrimonas sediminum</name>
    <dbReference type="NCBI Taxonomy" id="718193"/>
    <lineage>
        <taxon>Bacteria</taxon>
        <taxon>Pseudomonadati</taxon>
        <taxon>Pseudomonadota</taxon>
        <taxon>Gammaproteobacteria</taxon>
        <taxon>Alteromonadales</taxon>
        <taxon>Ferrimonadaceae</taxon>
        <taxon>Ferrimonas</taxon>
    </lineage>
</organism>
<feature type="transmembrane region" description="Helical" evidence="1">
    <location>
        <begin position="12"/>
        <end position="35"/>
    </location>
</feature>
<sequence>MAYVVAKPRGFTLVELIIVIVVLAVLAVVAAPSLIAPSSEARQQSLNAFAGAFTESERLVITKFALEGLDMNAATSQALYDDNNVELVSSAHGTIKLTPHNLHGMMEIDGFVVVGDAMETEVVVVPSGFDSLVDGESSNAMVIKAKATQCYLSLTRPSGADKVAQAMTYSGC</sequence>
<dbReference type="NCBIfam" id="TIGR02532">
    <property type="entry name" value="IV_pilin_GFxxxE"/>
    <property type="match status" value="1"/>
</dbReference>
<dbReference type="SUPFAM" id="SSF54523">
    <property type="entry name" value="Pili subunits"/>
    <property type="match status" value="1"/>
</dbReference>
<evidence type="ECO:0000256" key="1">
    <source>
        <dbReference type="SAM" id="Phobius"/>
    </source>
</evidence>
<gene>
    <name evidence="2" type="ORF">SAMN04488540_103234</name>
</gene>
<keyword evidence="3" id="KW-1185">Reference proteome</keyword>
<keyword evidence="1" id="KW-0472">Membrane</keyword>
<dbReference type="InterPro" id="IPR045584">
    <property type="entry name" value="Pilin-like"/>
</dbReference>
<proteinExistence type="predicted"/>
<protein>
    <submittedName>
        <fullName evidence="2">N-terminal methylation site-containing protein</fullName>
    </submittedName>
</protein>
<dbReference type="InterPro" id="IPR012902">
    <property type="entry name" value="N_methyl_site"/>
</dbReference>
<reference evidence="3" key="1">
    <citation type="submission" date="2016-10" db="EMBL/GenBank/DDBJ databases">
        <authorList>
            <person name="Varghese N."/>
            <person name="Submissions S."/>
        </authorList>
    </citation>
    <scope>NUCLEOTIDE SEQUENCE [LARGE SCALE GENOMIC DNA]</scope>
    <source>
        <strain evidence="3">DSM 23317</strain>
    </source>
</reference>
<dbReference type="Gene3D" id="3.30.700.10">
    <property type="entry name" value="Glycoprotein, Type 4 Pilin"/>
    <property type="match status" value="1"/>
</dbReference>
<keyword evidence="1" id="KW-0812">Transmembrane</keyword>
<evidence type="ECO:0000313" key="2">
    <source>
        <dbReference type="EMBL" id="SDI83678.1"/>
    </source>
</evidence>
<evidence type="ECO:0000313" key="3">
    <source>
        <dbReference type="Proteomes" id="UP000199527"/>
    </source>
</evidence>
<dbReference type="AlphaFoldDB" id="A0A1G8NU22"/>
<dbReference type="EMBL" id="FNEM01000003">
    <property type="protein sequence ID" value="SDI83678.1"/>
    <property type="molecule type" value="Genomic_DNA"/>
</dbReference>
<accession>A0A1G8NU22</accession>
<dbReference type="OrthoDB" id="9828438at2"/>
<dbReference type="Proteomes" id="UP000199527">
    <property type="component" value="Unassembled WGS sequence"/>
</dbReference>
<name>A0A1G8NU22_9GAMM</name>